<evidence type="ECO:0000313" key="1">
    <source>
        <dbReference type="EMBL" id="MFC0392231.1"/>
    </source>
</evidence>
<organism evidence="1 2">
    <name type="scientific">Paenibacillus mendelii</name>
    <dbReference type="NCBI Taxonomy" id="206163"/>
    <lineage>
        <taxon>Bacteria</taxon>
        <taxon>Bacillati</taxon>
        <taxon>Bacillota</taxon>
        <taxon>Bacilli</taxon>
        <taxon>Bacillales</taxon>
        <taxon>Paenibacillaceae</taxon>
        <taxon>Paenibacillus</taxon>
    </lineage>
</organism>
<name>A0ABV6J8V4_9BACL</name>
<sequence>MGRYTAGILALAMIAVVALLAGCSNHEAGEYGRVSAADESELRNRTYIDVPYDQLLYTKTSAAFSWEQDESGKEIGQDIRDQYGKLKNAAPGGFIVKETANEYYICISAEEKSSSQEGFSIQSLSLLNDDERAVESLIIQIEPTKNEQVSGPDAGKVFVTSLVSIAKKDLPMDANINEISMTGS</sequence>
<comment type="caution">
    <text evidence="1">The sequence shown here is derived from an EMBL/GenBank/DDBJ whole genome shotgun (WGS) entry which is preliminary data.</text>
</comment>
<protein>
    <submittedName>
        <fullName evidence="1">Uncharacterized protein</fullName>
    </submittedName>
</protein>
<accession>A0ABV6J8V4</accession>
<proteinExistence type="predicted"/>
<keyword evidence="2" id="KW-1185">Reference proteome</keyword>
<dbReference type="Proteomes" id="UP001589818">
    <property type="component" value="Unassembled WGS sequence"/>
</dbReference>
<gene>
    <name evidence="1" type="ORF">ACFFJ8_12740</name>
</gene>
<dbReference type="EMBL" id="JBHLVF010000017">
    <property type="protein sequence ID" value="MFC0392231.1"/>
    <property type="molecule type" value="Genomic_DNA"/>
</dbReference>
<dbReference type="PROSITE" id="PS51257">
    <property type="entry name" value="PROKAR_LIPOPROTEIN"/>
    <property type="match status" value="1"/>
</dbReference>
<evidence type="ECO:0000313" key="2">
    <source>
        <dbReference type="Proteomes" id="UP001589818"/>
    </source>
</evidence>
<reference evidence="1 2" key="1">
    <citation type="submission" date="2024-09" db="EMBL/GenBank/DDBJ databases">
        <authorList>
            <person name="Sun Q."/>
            <person name="Mori K."/>
        </authorList>
    </citation>
    <scope>NUCLEOTIDE SEQUENCE [LARGE SCALE GENOMIC DNA]</scope>
    <source>
        <strain evidence="1 2">CCM 4839</strain>
    </source>
</reference>
<dbReference type="RefSeq" id="WP_204819342.1">
    <property type="nucleotide sequence ID" value="NZ_JANHOF010000003.1"/>
</dbReference>